<feature type="compositionally biased region" description="Polar residues" evidence="1">
    <location>
        <begin position="483"/>
        <end position="495"/>
    </location>
</feature>
<organism evidence="3 4">
    <name type="scientific">Steinernema carpocapsae</name>
    <name type="common">Entomopathogenic nematode</name>
    <dbReference type="NCBI Taxonomy" id="34508"/>
    <lineage>
        <taxon>Eukaryota</taxon>
        <taxon>Metazoa</taxon>
        <taxon>Ecdysozoa</taxon>
        <taxon>Nematoda</taxon>
        <taxon>Chromadorea</taxon>
        <taxon>Rhabditida</taxon>
        <taxon>Tylenchina</taxon>
        <taxon>Panagrolaimomorpha</taxon>
        <taxon>Strongyloidoidea</taxon>
        <taxon>Steinernematidae</taxon>
        <taxon>Steinernema</taxon>
    </lineage>
</organism>
<dbReference type="InterPro" id="IPR014352">
    <property type="entry name" value="FERM/acyl-CoA-bd_prot_sf"/>
</dbReference>
<evidence type="ECO:0000256" key="1">
    <source>
        <dbReference type="SAM" id="MobiDB-lite"/>
    </source>
</evidence>
<dbReference type="InterPro" id="IPR019748">
    <property type="entry name" value="FERM_central"/>
</dbReference>
<dbReference type="Gene3D" id="3.10.20.90">
    <property type="entry name" value="Phosphatidylinositol 3-kinase Catalytic Subunit, Chain A, domain 1"/>
    <property type="match status" value="1"/>
</dbReference>
<dbReference type="SUPFAM" id="SSF54236">
    <property type="entry name" value="Ubiquitin-like"/>
    <property type="match status" value="1"/>
</dbReference>
<dbReference type="CDD" id="cd14473">
    <property type="entry name" value="FERM_B-lobe"/>
    <property type="match status" value="1"/>
</dbReference>
<dbReference type="AlphaFoldDB" id="A0A4U5MF07"/>
<dbReference type="OrthoDB" id="5859304at2759"/>
<feature type="region of interest" description="Disordered" evidence="1">
    <location>
        <begin position="456"/>
        <end position="495"/>
    </location>
</feature>
<dbReference type="SMART" id="SM00295">
    <property type="entry name" value="B41"/>
    <property type="match status" value="1"/>
</dbReference>
<gene>
    <name evidence="3" type="ORF">L596_023868</name>
</gene>
<dbReference type="PANTHER" id="PTHR46221:SF3">
    <property type="entry name" value="FERM AND PDZ DOMAIN-CONTAINING PROTEIN 4"/>
    <property type="match status" value="1"/>
</dbReference>
<sequence length="657" mass="73680">MPATQKSARSKKRYRVRFTDRVIVSSPESPSRLLPFIPNVMRVFLENGHTKSFKYDDATTVNAVLENLAEKLQLKCVENFALVLEHSYGARSSKLSLLKPNQLIHTLGFRSNSAHLRCVLRVTFVPSDPVAMHRDCPNSFAYYYQQCVNDVVGGRFAFEMRYEACLRLAALHVEQLANDSALLKADGSISLRLMEKEYGLATFLPLILLENVKGKEIRKHLRFYLKKDCEQMNPNKTKTPRSCVCSPPDPMICSESSLDNFFADAQGTLGIRFKYVQIVSHLPSFGSRSFSVTLKDSIVDMIMQIDPRQGLLVRHPGRSSPPTIQIPFNLIQSLSVDNETDVLRCLSILLKNESGQVLDFLLDKDDLDDLVLYICGYYRLVEGKPLKYEIIDNLIDEYFEEPPAPPYRGIHSVNASSWSYANTVSLGTEMIINFANDPPAYEQAIQATFFSAPRDSQPDLSFAEEGNEYSESETNPIADDSARSPSMGSRKSRLMQSTDSFLLRNKILSPKVPRDSFKMRKKRNSLPSDASTSNSNSNSSSLTIPKYIRRYSSSSDTDNSLSLPRRRSSRSDGASTDDDLGGSSFGLSSPDQIPASIPAINIDNLVGECYKKENLESLLLLFPDKICTDPEIIDLTSCTPTEEKRTFLEEKKSTKGL</sequence>
<reference evidence="3 4" key="2">
    <citation type="journal article" date="2019" name="G3 (Bethesda)">
        <title>Hybrid Assembly of the Genome of the Entomopathogenic Nematode Steinernema carpocapsae Identifies the X-Chromosome.</title>
        <authorList>
            <person name="Serra L."/>
            <person name="Macchietto M."/>
            <person name="Macias-Munoz A."/>
            <person name="McGill C.J."/>
            <person name="Rodriguez I.M."/>
            <person name="Rodriguez B."/>
            <person name="Murad R."/>
            <person name="Mortazavi A."/>
        </authorList>
    </citation>
    <scope>NUCLEOTIDE SEQUENCE [LARGE SCALE GENOMIC DNA]</scope>
    <source>
        <strain evidence="3 4">ALL</strain>
    </source>
</reference>
<dbReference type="SUPFAM" id="SSF47031">
    <property type="entry name" value="Second domain of FERM"/>
    <property type="match status" value="1"/>
</dbReference>
<dbReference type="Gene3D" id="1.20.80.10">
    <property type="match status" value="1"/>
</dbReference>
<dbReference type="PROSITE" id="PS50057">
    <property type="entry name" value="FERM_3"/>
    <property type="match status" value="1"/>
</dbReference>
<accession>A0A4U5MF07</accession>
<dbReference type="InterPro" id="IPR019749">
    <property type="entry name" value="Band_41_domain"/>
</dbReference>
<feature type="domain" description="FERM" evidence="2">
    <location>
        <begin position="39"/>
        <end position="385"/>
    </location>
</feature>
<evidence type="ECO:0000259" key="2">
    <source>
        <dbReference type="PROSITE" id="PS50057"/>
    </source>
</evidence>
<dbReference type="InterPro" id="IPR035963">
    <property type="entry name" value="FERM_2"/>
</dbReference>
<feature type="region of interest" description="Disordered" evidence="1">
    <location>
        <begin position="513"/>
        <end position="589"/>
    </location>
</feature>
<dbReference type="EMBL" id="AZBU02000008">
    <property type="protein sequence ID" value="TKR67771.1"/>
    <property type="molecule type" value="Genomic_DNA"/>
</dbReference>
<dbReference type="Pfam" id="PF21989">
    <property type="entry name" value="RA_2"/>
    <property type="match status" value="1"/>
</dbReference>
<dbReference type="STRING" id="34508.A0A4U5MF07"/>
<feature type="compositionally biased region" description="Low complexity" evidence="1">
    <location>
        <begin position="552"/>
        <end position="563"/>
    </location>
</feature>
<evidence type="ECO:0000313" key="3">
    <source>
        <dbReference type="EMBL" id="TKR67771.1"/>
    </source>
</evidence>
<keyword evidence="4" id="KW-1185">Reference proteome</keyword>
<evidence type="ECO:0000313" key="4">
    <source>
        <dbReference type="Proteomes" id="UP000298663"/>
    </source>
</evidence>
<protein>
    <recommendedName>
        <fullName evidence="2">FERM domain-containing protein</fullName>
    </recommendedName>
</protein>
<dbReference type="Proteomes" id="UP000298663">
    <property type="component" value="Unassembled WGS sequence"/>
</dbReference>
<dbReference type="InterPro" id="IPR000299">
    <property type="entry name" value="FERM_domain"/>
</dbReference>
<proteinExistence type="predicted"/>
<comment type="caution">
    <text evidence="3">The sequence shown here is derived from an EMBL/GenBank/DDBJ whole genome shotgun (WGS) entry which is preliminary data.</text>
</comment>
<name>A0A4U5MF07_STECR</name>
<feature type="compositionally biased region" description="Low complexity" evidence="1">
    <location>
        <begin position="525"/>
        <end position="541"/>
    </location>
</feature>
<reference evidence="3 4" key="1">
    <citation type="journal article" date="2015" name="Genome Biol.">
        <title>Comparative genomics of Steinernema reveals deeply conserved gene regulatory networks.</title>
        <authorList>
            <person name="Dillman A.R."/>
            <person name="Macchietto M."/>
            <person name="Porter C.F."/>
            <person name="Rogers A."/>
            <person name="Williams B."/>
            <person name="Antoshechkin I."/>
            <person name="Lee M.M."/>
            <person name="Goodwin Z."/>
            <person name="Lu X."/>
            <person name="Lewis E.E."/>
            <person name="Goodrich-Blair H."/>
            <person name="Stock S.P."/>
            <person name="Adams B.J."/>
            <person name="Sternberg P.W."/>
            <person name="Mortazavi A."/>
        </authorList>
    </citation>
    <scope>NUCLEOTIDE SEQUENCE [LARGE SCALE GENOMIC DNA]</scope>
    <source>
        <strain evidence="3 4">ALL</strain>
    </source>
</reference>
<dbReference type="PANTHER" id="PTHR46221">
    <property type="entry name" value="FERM AND PDZ DOMAIN-CONTAINING PROTEIN FAMILY MEMBER"/>
    <property type="match status" value="1"/>
</dbReference>
<dbReference type="InterPro" id="IPR029071">
    <property type="entry name" value="Ubiquitin-like_domsf"/>
</dbReference>